<sequence length="304" mass="34694">MISKLILIKKSLTPGKPGKLVLKRTLSNKDADSLVMSMLDIEAFAQHYLVYECAMINYDSFISADSALIEKFKHYGNNPGENLFGEFSRDLNLTLLNFLTSVKLMLEYLEKSLSNKYGKGSEEFQRCKSVQNGHYDDKFSYRFMYELRNYMQHSGLPPINYEATKEFGMRDGKPGFLANMHVGFNRTALLQNSYKWKAVVKNEMEAMTGDIPAPTYMHEYMIAAQDIFLRSTDRALYQRALNAKQALLTALNKPDFYYKDEHIIVADDGTTTDIMSLPLVRLSASLLGKLDQFTGQLRQNGIDD</sequence>
<keyword evidence="2" id="KW-1185">Reference proteome</keyword>
<evidence type="ECO:0000313" key="2">
    <source>
        <dbReference type="Proteomes" id="UP000219271"/>
    </source>
</evidence>
<dbReference type="RefSeq" id="WP_097098576.1">
    <property type="nucleotide sequence ID" value="NZ_OCMY01000004.1"/>
</dbReference>
<gene>
    <name evidence="1" type="ORF">SAMN06273570_5175</name>
</gene>
<reference evidence="2" key="1">
    <citation type="submission" date="2017-09" db="EMBL/GenBank/DDBJ databases">
        <authorList>
            <person name="Varghese N."/>
            <person name="Submissions S."/>
        </authorList>
    </citation>
    <scope>NUCLEOTIDE SEQUENCE [LARGE SCALE GENOMIC DNA]</scope>
    <source>
        <strain evidence="2">JKS000234</strain>
    </source>
</reference>
<dbReference type="Proteomes" id="UP000219271">
    <property type="component" value="Unassembled WGS sequence"/>
</dbReference>
<name>A0A286DS54_9GAMM</name>
<evidence type="ECO:0000313" key="1">
    <source>
        <dbReference type="EMBL" id="SOD61517.1"/>
    </source>
</evidence>
<dbReference type="OrthoDB" id="1374948at2"/>
<protein>
    <submittedName>
        <fullName evidence="1">Uncharacterized protein</fullName>
    </submittedName>
</protein>
<accession>A0A286DS54</accession>
<dbReference type="AlphaFoldDB" id="A0A286DS54"/>
<proteinExistence type="predicted"/>
<dbReference type="EMBL" id="OCMY01000004">
    <property type="protein sequence ID" value="SOD61517.1"/>
    <property type="molecule type" value="Genomic_DNA"/>
</dbReference>
<organism evidence="1 2">
    <name type="scientific">Candidatus Pantoea floridensis</name>
    <dbReference type="NCBI Taxonomy" id="1938870"/>
    <lineage>
        <taxon>Bacteria</taxon>
        <taxon>Pseudomonadati</taxon>
        <taxon>Pseudomonadota</taxon>
        <taxon>Gammaproteobacteria</taxon>
        <taxon>Enterobacterales</taxon>
        <taxon>Erwiniaceae</taxon>
        <taxon>Pantoea</taxon>
    </lineage>
</organism>